<gene>
    <name evidence="1" type="ORF">METZ01_LOCUS282592</name>
</gene>
<dbReference type="Gene3D" id="2.40.160.20">
    <property type="match status" value="1"/>
</dbReference>
<proteinExistence type="predicted"/>
<reference evidence="1" key="1">
    <citation type="submission" date="2018-05" db="EMBL/GenBank/DDBJ databases">
        <authorList>
            <person name="Lanie J.A."/>
            <person name="Ng W.-L."/>
            <person name="Kazmierczak K.M."/>
            <person name="Andrzejewski T.M."/>
            <person name="Davidsen T.M."/>
            <person name="Wayne K.J."/>
            <person name="Tettelin H."/>
            <person name="Glass J.I."/>
            <person name="Rusch D."/>
            <person name="Podicherti R."/>
            <person name="Tsui H.-C.T."/>
            <person name="Winkler M.E."/>
        </authorList>
    </citation>
    <scope>NUCLEOTIDE SEQUENCE</scope>
</reference>
<organism evidence="1">
    <name type="scientific">marine metagenome</name>
    <dbReference type="NCBI Taxonomy" id="408172"/>
    <lineage>
        <taxon>unclassified sequences</taxon>
        <taxon>metagenomes</taxon>
        <taxon>ecological metagenomes</taxon>
    </lineage>
</organism>
<dbReference type="AlphaFoldDB" id="A0A382KYK2"/>
<evidence type="ECO:0008006" key="2">
    <source>
        <dbReference type="Google" id="ProtNLM"/>
    </source>
</evidence>
<protein>
    <recommendedName>
        <fullName evidence="2">Deacylase</fullName>
    </recommendedName>
</protein>
<sequence length="133" mass="14767">GGFDVNDDKTSGQVEVQARLNTRFWIFKPQVGMFVTAEEGVYAYFGIMTDLFFGGRFVISPSFGIGANHEGQGKQLGGAIEFRSAIELAYRFDDRSRFGIQLGHLSNAGIYKENPGTEFAIFNYSIPTTVFSR</sequence>
<accession>A0A382KYK2</accession>
<dbReference type="InterPro" id="IPR018550">
    <property type="entry name" value="Lipid-A_deacylase-rel"/>
</dbReference>
<name>A0A382KYK2_9ZZZZ</name>
<feature type="non-terminal residue" evidence="1">
    <location>
        <position position="1"/>
    </location>
</feature>
<evidence type="ECO:0000313" key="1">
    <source>
        <dbReference type="EMBL" id="SVC29738.1"/>
    </source>
</evidence>
<dbReference type="Pfam" id="PF09411">
    <property type="entry name" value="PagL"/>
    <property type="match status" value="1"/>
</dbReference>
<dbReference type="EMBL" id="UINC01083739">
    <property type="protein sequence ID" value="SVC29738.1"/>
    <property type="molecule type" value="Genomic_DNA"/>
</dbReference>